<evidence type="ECO:0000259" key="16">
    <source>
        <dbReference type="PROSITE" id="PS51686"/>
    </source>
</evidence>
<dbReference type="InterPro" id="IPR018314">
    <property type="entry name" value="RsmB/NOL1/NOP2-like_CS"/>
</dbReference>
<dbReference type="Gene3D" id="3.30.70.1170">
    <property type="entry name" value="Sun protein, domain 3"/>
    <property type="match status" value="1"/>
</dbReference>
<dbReference type="NCBIfam" id="TIGR00563">
    <property type="entry name" value="rsmB"/>
    <property type="match status" value="1"/>
</dbReference>
<evidence type="ECO:0000256" key="3">
    <source>
        <dbReference type="ARBA" id="ARBA00007494"/>
    </source>
</evidence>
<dbReference type="FunFam" id="3.40.50.150:FF:000022">
    <property type="entry name" value="Ribosomal RNA small subunit methyltransferase B"/>
    <property type="match status" value="1"/>
</dbReference>
<dbReference type="Pfam" id="PF01029">
    <property type="entry name" value="NusB"/>
    <property type="match status" value="1"/>
</dbReference>
<evidence type="ECO:0000256" key="2">
    <source>
        <dbReference type="ARBA" id="ARBA00004496"/>
    </source>
</evidence>
<feature type="binding site" evidence="14">
    <location>
        <position position="329"/>
    </location>
    <ligand>
        <name>S-adenosyl-L-methionine</name>
        <dbReference type="ChEBI" id="CHEBI:59789"/>
    </ligand>
</feature>
<dbReference type="GO" id="GO:0003723">
    <property type="term" value="F:RNA binding"/>
    <property type="evidence" value="ECO:0007669"/>
    <property type="project" value="UniProtKB-UniRule"/>
</dbReference>
<dbReference type="NCBIfam" id="NF008149">
    <property type="entry name" value="PRK10901.1"/>
    <property type="match status" value="1"/>
</dbReference>
<dbReference type="InterPro" id="IPR001678">
    <property type="entry name" value="MeTrfase_RsmB-F_NOP2_dom"/>
</dbReference>
<dbReference type="Gene3D" id="3.40.50.150">
    <property type="entry name" value="Vaccinia Virus protein VP39"/>
    <property type="match status" value="1"/>
</dbReference>
<dbReference type="PROSITE" id="PS51686">
    <property type="entry name" value="SAM_MT_RSMB_NOP"/>
    <property type="match status" value="1"/>
</dbReference>
<reference evidence="17 18" key="1">
    <citation type="journal article" date="2011" name="Front. Microbiol.">
        <title>Genomic signatures of strain selection and enhancement in Bacillus atrophaeus var. globigii, a historical biowarfare simulant.</title>
        <authorList>
            <person name="Gibbons H.S."/>
            <person name="Broomall S.M."/>
            <person name="McNew L.A."/>
            <person name="Daligault H."/>
            <person name="Chapman C."/>
            <person name="Bruce D."/>
            <person name="Karavis M."/>
            <person name="Krepps M."/>
            <person name="McGregor P.A."/>
            <person name="Hong C."/>
            <person name="Park K.H."/>
            <person name="Akmal A."/>
            <person name="Feldman A."/>
            <person name="Lin J.S."/>
            <person name="Chang W.E."/>
            <person name="Higgs B.W."/>
            <person name="Demirev P."/>
            <person name="Lindquist J."/>
            <person name="Liem A."/>
            <person name="Fochler E."/>
            <person name="Read T.D."/>
            <person name="Tapia R."/>
            <person name="Johnson S."/>
            <person name="Bishop-Lilly K.A."/>
            <person name="Detter C."/>
            <person name="Han C."/>
            <person name="Sozhamannan S."/>
            <person name="Rosenzweig C.N."/>
            <person name="Skowronski E.W."/>
        </authorList>
    </citation>
    <scope>NUCLEOTIDE SEQUENCE [LARGE SCALE GENOMIC DNA]</scope>
    <source>
        <strain evidence="17 18">Y4G10-17</strain>
    </source>
</reference>
<dbReference type="FunFam" id="3.30.70.1170:FF:000002">
    <property type="entry name" value="Ribosomal RNA small subunit methyltransferase B"/>
    <property type="match status" value="1"/>
</dbReference>
<dbReference type="InterPro" id="IPR023267">
    <property type="entry name" value="RCMT"/>
</dbReference>
<keyword evidence="8 14" id="KW-0808">Transferase</keyword>
<dbReference type="PRINTS" id="PR02008">
    <property type="entry name" value="RCMTFAMILY"/>
</dbReference>
<dbReference type="PANTHER" id="PTHR22807">
    <property type="entry name" value="NOP2 YEAST -RELATED NOL1/NOP2/FMU SUN DOMAIN-CONTAINING"/>
    <property type="match status" value="1"/>
</dbReference>
<organism evidence="17 18">
    <name type="scientific">Aliidiomarina soli</name>
    <dbReference type="NCBI Taxonomy" id="1928574"/>
    <lineage>
        <taxon>Bacteria</taxon>
        <taxon>Pseudomonadati</taxon>
        <taxon>Pseudomonadota</taxon>
        <taxon>Gammaproteobacteria</taxon>
        <taxon>Alteromonadales</taxon>
        <taxon>Idiomarinaceae</taxon>
        <taxon>Aliidiomarina</taxon>
    </lineage>
</organism>
<evidence type="ECO:0000256" key="14">
    <source>
        <dbReference type="PROSITE-ProRule" id="PRU01023"/>
    </source>
</evidence>
<keyword evidence="10 14" id="KW-0694">RNA-binding</keyword>
<keyword evidence="7 14" id="KW-0489">Methyltransferase</keyword>
<evidence type="ECO:0000256" key="15">
    <source>
        <dbReference type="SAM" id="Coils"/>
    </source>
</evidence>
<comment type="similarity">
    <text evidence="3 14">Belongs to the class I-like SAM-binding methyltransferase superfamily. RsmB/NOP family.</text>
</comment>
<dbReference type="PANTHER" id="PTHR22807:SF61">
    <property type="entry name" value="NOL1_NOP2_SUN FAMILY PROTEIN _ ANTITERMINATION NUSB DOMAIN-CONTAINING PROTEIN"/>
    <property type="match status" value="1"/>
</dbReference>
<sequence>MSQSRAGASGAPARAAAASALQQVLQHQRSLNVALPEAAQKFKLTAADKGLAQAIAFGVLRDLPTLEWLVAQLVDKPLKPKVRIVHYLLLAGLYQLRSMRTASHAAISATVDGAVLVRQQGLKGLINAVLRSYQRKQDECEAEINTASELSGNHPGWIKKRLQQRYPQSWSQIIAANQQQPPMWLRVNARHHNATSYQALLTEAGIESHSYPGLDHGLRLQQPLDVATLPGFSEGWVSVQDAAAQFAAPLLGAQPAERILDACAAPGGKSAHILEGAACELTALDIEASRLERVKDNLQRLALNATIVEADATANDWWDGELFDRILLDAPCSATGVIRRHPDIKWLRRESDIADLSDLQQTILTNLWSMLKPGGQLLYATCSVLPEENHQQITHFIDANSDAEWDELPPPPAWLAVDPLASKGWQLLPKIDGHDGFYYARLKKQQH</sequence>
<evidence type="ECO:0000256" key="5">
    <source>
        <dbReference type="ARBA" id="ARBA00022490"/>
    </source>
</evidence>
<dbReference type="GO" id="GO:0006355">
    <property type="term" value="P:regulation of DNA-templated transcription"/>
    <property type="evidence" value="ECO:0007669"/>
    <property type="project" value="InterPro"/>
</dbReference>
<dbReference type="EMBL" id="PIPO01000002">
    <property type="protein sequence ID" value="RUO33682.1"/>
    <property type="molecule type" value="Genomic_DNA"/>
</dbReference>
<keyword evidence="9 14" id="KW-0949">S-adenosyl-L-methionine</keyword>
<dbReference type="Gene3D" id="1.10.940.10">
    <property type="entry name" value="NusB-like"/>
    <property type="match status" value="1"/>
</dbReference>
<dbReference type="InterPro" id="IPR004573">
    <property type="entry name" value="rRNA_ssu_MeTfrase_B"/>
</dbReference>
<dbReference type="GO" id="GO:0005829">
    <property type="term" value="C:cytosol"/>
    <property type="evidence" value="ECO:0007669"/>
    <property type="project" value="TreeGrafter"/>
</dbReference>
<evidence type="ECO:0000256" key="1">
    <source>
        <dbReference type="ARBA" id="ARBA00002724"/>
    </source>
</evidence>
<evidence type="ECO:0000256" key="9">
    <source>
        <dbReference type="ARBA" id="ARBA00022691"/>
    </source>
</evidence>
<dbReference type="Pfam" id="PF22458">
    <property type="entry name" value="RsmF-B_ferredox"/>
    <property type="match status" value="1"/>
</dbReference>
<dbReference type="InterPro" id="IPR006027">
    <property type="entry name" value="NusB_RsmB_TIM44"/>
</dbReference>
<gene>
    <name evidence="17" type="ORF">CWE14_04245</name>
</gene>
<dbReference type="InterPro" id="IPR049560">
    <property type="entry name" value="MeTrfase_RsmB-F_NOP2_cat"/>
</dbReference>
<feature type="coiled-coil region" evidence="15">
    <location>
        <begin position="281"/>
        <end position="311"/>
    </location>
</feature>
<comment type="function">
    <text evidence="1">Specifically methylates the cytosine at position 967 (m5C967) of 16S rRNA.</text>
</comment>
<keyword evidence="18" id="KW-1185">Reference proteome</keyword>
<dbReference type="PROSITE" id="PS01153">
    <property type="entry name" value="NOL1_NOP2_SUN"/>
    <property type="match status" value="1"/>
</dbReference>
<dbReference type="EC" id="2.1.1.176" evidence="4"/>
<feature type="binding site" evidence="14">
    <location>
        <begin position="263"/>
        <end position="269"/>
    </location>
    <ligand>
        <name>S-adenosyl-L-methionine</name>
        <dbReference type="ChEBI" id="CHEBI:59789"/>
    </ligand>
</feature>
<protein>
    <recommendedName>
        <fullName evidence="4">16S rRNA (cytosine(967)-C(5))-methyltransferase</fullName>
        <ecNumber evidence="4">2.1.1.176</ecNumber>
    </recommendedName>
    <alternativeName>
        <fullName evidence="11">16S rRNA m5C967 methyltransferase</fullName>
    </alternativeName>
    <alternativeName>
        <fullName evidence="12">rRNA (cytosine-C(5)-)-methyltransferase RsmB</fullName>
    </alternativeName>
</protein>
<evidence type="ECO:0000256" key="7">
    <source>
        <dbReference type="ARBA" id="ARBA00022603"/>
    </source>
</evidence>
<feature type="binding site" evidence="14">
    <location>
        <position position="311"/>
    </location>
    <ligand>
        <name>S-adenosyl-L-methionine</name>
        <dbReference type="ChEBI" id="CHEBI:59789"/>
    </ligand>
</feature>
<dbReference type="InterPro" id="IPR054728">
    <property type="entry name" value="RsmB-like_ferredoxin"/>
</dbReference>
<keyword evidence="6" id="KW-0698">rRNA processing</keyword>
<comment type="subcellular location">
    <subcellularLocation>
        <location evidence="2">Cytoplasm</location>
    </subcellularLocation>
</comment>
<comment type="caution">
    <text evidence="17">The sequence shown here is derived from an EMBL/GenBank/DDBJ whole genome shotgun (WGS) entry which is preliminary data.</text>
</comment>
<dbReference type="RefSeq" id="WP_126798251.1">
    <property type="nucleotide sequence ID" value="NZ_PIPO01000002.1"/>
</dbReference>
<dbReference type="GO" id="GO:0009383">
    <property type="term" value="F:rRNA (cytosine-C5-)-methyltransferase activity"/>
    <property type="evidence" value="ECO:0007669"/>
    <property type="project" value="TreeGrafter"/>
</dbReference>
<dbReference type="SUPFAM" id="SSF48013">
    <property type="entry name" value="NusB-like"/>
    <property type="match status" value="1"/>
</dbReference>
<dbReference type="SUPFAM" id="SSF53335">
    <property type="entry name" value="S-adenosyl-L-methionine-dependent methyltransferases"/>
    <property type="match status" value="1"/>
</dbReference>
<evidence type="ECO:0000313" key="17">
    <source>
        <dbReference type="EMBL" id="RUO33682.1"/>
    </source>
</evidence>
<name>A0A432WIM7_9GAMM</name>
<dbReference type="InterPro" id="IPR035926">
    <property type="entry name" value="NusB-like_sf"/>
</dbReference>
<evidence type="ECO:0000256" key="12">
    <source>
        <dbReference type="ARBA" id="ARBA00031088"/>
    </source>
</evidence>
<keyword evidence="15" id="KW-0175">Coiled coil</keyword>
<evidence type="ECO:0000256" key="10">
    <source>
        <dbReference type="ARBA" id="ARBA00022884"/>
    </source>
</evidence>
<accession>A0A432WIM7</accession>
<dbReference type="Gene3D" id="1.10.287.730">
    <property type="entry name" value="Helix hairpin bin"/>
    <property type="match status" value="1"/>
</dbReference>
<evidence type="ECO:0000256" key="13">
    <source>
        <dbReference type="ARBA" id="ARBA00047283"/>
    </source>
</evidence>
<feature type="binding site" evidence="14">
    <location>
        <position position="285"/>
    </location>
    <ligand>
        <name>S-adenosyl-L-methionine</name>
        <dbReference type="ChEBI" id="CHEBI:59789"/>
    </ligand>
</feature>
<evidence type="ECO:0000256" key="4">
    <source>
        <dbReference type="ARBA" id="ARBA00012140"/>
    </source>
</evidence>
<dbReference type="GO" id="GO:0070475">
    <property type="term" value="P:rRNA base methylation"/>
    <property type="evidence" value="ECO:0007669"/>
    <property type="project" value="TreeGrafter"/>
</dbReference>
<proteinExistence type="inferred from homology"/>
<keyword evidence="5" id="KW-0963">Cytoplasm</keyword>
<feature type="active site" description="Nucleophile" evidence="14">
    <location>
        <position position="382"/>
    </location>
</feature>
<dbReference type="InterPro" id="IPR029063">
    <property type="entry name" value="SAM-dependent_MTases_sf"/>
</dbReference>
<evidence type="ECO:0000256" key="6">
    <source>
        <dbReference type="ARBA" id="ARBA00022552"/>
    </source>
</evidence>
<evidence type="ECO:0000313" key="18">
    <source>
        <dbReference type="Proteomes" id="UP000287823"/>
    </source>
</evidence>
<comment type="catalytic activity">
    <reaction evidence="13">
        <text>cytidine(967) in 16S rRNA + S-adenosyl-L-methionine = 5-methylcytidine(967) in 16S rRNA + S-adenosyl-L-homocysteine + H(+)</text>
        <dbReference type="Rhea" id="RHEA:42748"/>
        <dbReference type="Rhea" id="RHEA-COMP:10219"/>
        <dbReference type="Rhea" id="RHEA-COMP:10220"/>
        <dbReference type="ChEBI" id="CHEBI:15378"/>
        <dbReference type="ChEBI" id="CHEBI:57856"/>
        <dbReference type="ChEBI" id="CHEBI:59789"/>
        <dbReference type="ChEBI" id="CHEBI:74483"/>
        <dbReference type="ChEBI" id="CHEBI:82748"/>
        <dbReference type="EC" id="2.1.1.176"/>
    </reaction>
</comment>
<feature type="domain" description="SAM-dependent MTase RsmB/NOP-type" evidence="16">
    <location>
        <begin position="173"/>
        <end position="445"/>
    </location>
</feature>
<evidence type="ECO:0000256" key="11">
    <source>
        <dbReference type="ARBA" id="ARBA00030399"/>
    </source>
</evidence>
<evidence type="ECO:0000256" key="8">
    <source>
        <dbReference type="ARBA" id="ARBA00022679"/>
    </source>
</evidence>
<dbReference type="AlphaFoldDB" id="A0A432WIM7"/>
<dbReference type="Pfam" id="PF01189">
    <property type="entry name" value="Methyltr_RsmB-F"/>
    <property type="match status" value="1"/>
</dbReference>
<dbReference type="Proteomes" id="UP000287823">
    <property type="component" value="Unassembled WGS sequence"/>
</dbReference>
<dbReference type="CDD" id="cd02440">
    <property type="entry name" value="AdoMet_MTases"/>
    <property type="match status" value="1"/>
</dbReference>